<dbReference type="PANTHER" id="PTHR14000:SF6">
    <property type="entry name" value="OS02G0631200 PROTEIN"/>
    <property type="match status" value="1"/>
</dbReference>
<gene>
    <name evidence="1" type="ORF">CDL15_Pgr016062</name>
</gene>
<protein>
    <submittedName>
        <fullName evidence="1">Uncharacterized protein</fullName>
    </submittedName>
</protein>
<dbReference type="Proteomes" id="UP000197138">
    <property type="component" value="Unassembled WGS sequence"/>
</dbReference>
<comment type="caution">
    <text evidence="1">The sequence shown here is derived from an EMBL/GenBank/DDBJ whole genome shotgun (WGS) entry which is preliminary data.</text>
</comment>
<dbReference type="EMBL" id="MTKT01002495">
    <property type="protein sequence ID" value="OWM78338.1"/>
    <property type="molecule type" value="Genomic_DNA"/>
</dbReference>
<name>A0A218X0K2_PUNGR</name>
<dbReference type="PANTHER" id="PTHR14000">
    <property type="entry name" value="FINGER CCCH DOMAIN PROTEIN, PUTATIVE (DUF3755)-RELATED"/>
    <property type="match status" value="1"/>
</dbReference>
<evidence type="ECO:0000313" key="2">
    <source>
        <dbReference type="Proteomes" id="UP000197138"/>
    </source>
</evidence>
<dbReference type="Pfam" id="PF12579">
    <property type="entry name" value="DUF3755"/>
    <property type="match status" value="1"/>
</dbReference>
<reference evidence="2" key="1">
    <citation type="journal article" date="2017" name="Plant J.">
        <title>The pomegranate (Punica granatum L.) genome and the genomics of punicalagin biosynthesis.</title>
        <authorList>
            <person name="Qin G."/>
            <person name="Xu C."/>
            <person name="Ming R."/>
            <person name="Tang H."/>
            <person name="Guyot R."/>
            <person name="Kramer E.M."/>
            <person name="Hu Y."/>
            <person name="Yi X."/>
            <person name="Qi Y."/>
            <person name="Xu X."/>
            <person name="Gao Z."/>
            <person name="Pan H."/>
            <person name="Jian J."/>
            <person name="Tian Y."/>
            <person name="Yue Z."/>
            <person name="Xu Y."/>
        </authorList>
    </citation>
    <scope>NUCLEOTIDE SEQUENCE [LARGE SCALE GENOMIC DNA]</scope>
    <source>
        <strain evidence="2">cv. Dabenzi</strain>
    </source>
</reference>
<evidence type="ECO:0000313" key="1">
    <source>
        <dbReference type="EMBL" id="OWM78338.1"/>
    </source>
</evidence>
<organism evidence="1 2">
    <name type="scientific">Punica granatum</name>
    <name type="common">Pomegranate</name>
    <dbReference type="NCBI Taxonomy" id="22663"/>
    <lineage>
        <taxon>Eukaryota</taxon>
        <taxon>Viridiplantae</taxon>
        <taxon>Streptophyta</taxon>
        <taxon>Embryophyta</taxon>
        <taxon>Tracheophyta</taxon>
        <taxon>Spermatophyta</taxon>
        <taxon>Magnoliopsida</taxon>
        <taxon>eudicotyledons</taxon>
        <taxon>Gunneridae</taxon>
        <taxon>Pentapetalae</taxon>
        <taxon>rosids</taxon>
        <taxon>malvids</taxon>
        <taxon>Myrtales</taxon>
        <taxon>Lythraceae</taxon>
        <taxon>Punica</taxon>
    </lineage>
</organism>
<dbReference type="InterPro" id="IPR022228">
    <property type="entry name" value="DUF3755"/>
</dbReference>
<dbReference type="AlphaFoldDB" id="A0A218X0K2"/>
<accession>A0A218X0K2</accession>
<sequence>MGDGYYGVSSAPGIIFTAGNSTPVVNNPGLAQARSSSGSLLDSEPGLKHDTGLAVEWSITEQYKLEEGLIKYADEPSIMRYIKIAATLQDKTVRDVALRCRWMTRKRPGKKVNIRKLAESSSKSSAALPVNMAAYAPVIHHMNQNDMIPFEGTSGSANPRNLLEQNTQAFSRIRANLHLLKDNIDLFCCARNNIAAILNNMRNVPGIMSQMPPLPVSIDEDLANAILPYAARVTRPAFPMGFGSGGGIPLKQEPRYNIGCRITSLDADSNYQPVELNYGPSGFGGNNL</sequence>
<proteinExistence type="predicted"/>